<dbReference type="Gene3D" id="1.10.1280.10">
    <property type="entry name" value="Di-copper center containing domain from catechol oxidase"/>
    <property type="match status" value="1"/>
</dbReference>
<gene>
    <name evidence="7" type="ORF">MARPO_0094s0040</name>
</gene>
<keyword evidence="8" id="KW-1185">Reference proteome</keyword>
<dbReference type="SUPFAM" id="SSF48056">
    <property type="entry name" value="Di-copper centre-containing domain"/>
    <property type="match status" value="1"/>
</dbReference>
<dbReference type="PRINTS" id="PR00092">
    <property type="entry name" value="TYROSINASE"/>
</dbReference>
<evidence type="ECO:0000313" key="7">
    <source>
        <dbReference type="EMBL" id="PTQ32866.1"/>
    </source>
</evidence>
<keyword evidence="4" id="KW-0560">Oxidoreductase</keyword>
<dbReference type="InterPro" id="IPR050316">
    <property type="entry name" value="Tyrosinase/Hemocyanin"/>
</dbReference>
<dbReference type="Pfam" id="PF00264">
    <property type="entry name" value="Tyrosinase"/>
    <property type="match status" value="1"/>
</dbReference>
<reference evidence="8" key="1">
    <citation type="journal article" date="2017" name="Cell">
        <title>Insights into land plant evolution garnered from the Marchantia polymorpha genome.</title>
        <authorList>
            <person name="Bowman J.L."/>
            <person name="Kohchi T."/>
            <person name="Yamato K.T."/>
            <person name="Jenkins J."/>
            <person name="Shu S."/>
            <person name="Ishizaki K."/>
            <person name="Yamaoka S."/>
            <person name="Nishihama R."/>
            <person name="Nakamura Y."/>
            <person name="Berger F."/>
            <person name="Adam C."/>
            <person name="Aki S.S."/>
            <person name="Althoff F."/>
            <person name="Araki T."/>
            <person name="Arteaga-Vazquez M.A."/>
            <person name="Balasubrmanian S."/>
            <person name="Barry K."/>
            <person name="Bauer D."/>
            <person name="Boehm C.R."/>
            <person name="Briginshaw L."/>
            <person name="Caballero-Perez J."/>
            <person name="Catarino B."/>
            <person name="Chen F."/>
            <person name="Chiyoda S."/>
            <person name="Chovatia M."/>
            <person name="Davies K.M."/>
            <person name="Delmans M."/>
            <person name="Demura T."/>
            <person name="Dierschke T."/>
            <person name="Dolan L."/>
            <person name="Dorantes-Acosta A.E."/>
            <person name="Eklund D.M."/>
            <person name="Florent S.N."/>
            <person name="Flores-Sandoval E."/>
            <person name="Fujiyama A."/>
            <person name="Fukuzawa H."/>
            <person name="Galik B."/>
            <person name="Grimanelli D."/>
            <person name="Grimwood J."/>
            <person name="Grossniklaus U."/>
            <person name="Hamada T."/>
            <person name="Haseloff J."/>
            <person name="Hetherington A.J."/>
            <person name="Higo A."/>
            <person name="Hirakawa Y."/>
            <person name="Hundley H.N."/>
            <person name="Ikeda Y."/>
            <person name="Inoue K."/>
            <person name="Inoue S.I."/>
            <person name="Ishida S."/>
            <person name="Jia Q."/>
            <person name="Kakita M."/>
            <person name="Kanazawa T."/>
            <person name="Kawai Y."/>
            <person name="Kawashima T."/>
            <person name="Kennedy M."/>
            <person name="Kinose K."/>
            <person name="Kinoshita T."/>
            <person name="Kohara Y."/>
            <person name="Koide E."/>
            <person name="Komatsu K."/>
            <person name="Kopischke S."/>
            <person name="Kubo M."/>
            <person name="Kyozuka J."/>
            <person name="Lagercrantz U."/>
            <person name="Lin S.S."/>
            <person name="Lindquist E."/>
            <person name="Lipzen A.M."/>
            <person name="Lu C.W."/>
            <person name="De Luna E."/>
            <person name="Martienssen R.A."/>
            <person name="Minamino N."/>
            <person name="Mizutani M."/>
            <person name="Mizutani M."/>
            <person name="Mochizuki N."/>
            <person name="Monte I."/>
            <person name="Mosher R."/>
            <person name="Nagasaki H."/>
            <person name="Nakagami H."/>
            <person name="Naramoto S."/>
            <person name="Nishitani K."/>
            <person name="Ohtani M."/>
            <person name="Okamoto T."/>
            <person name="Okumura M."/>
            <person name="Phillips J."/>
            <person name="Pollak B."/>
            <person name="Reinders A."/>
            <person name="Rovekamp M."/>
            <person name="Sano R."/>
            <person name="Sawa S."/>
            <person name="Schmid M.W."/>
            <person name="Shirakawa M."/>
            <person name="Solano R."/>
            <person name="Spunde A."/>
            <person name="Suetsugu N."/>
            <person name="Sugano S."/>
            <person name="Sugiyama A."/>
            <person name="Sun R."/>
            <person name="Suzuki Y."/>
            <person name="Takenaka M."/>
            <person name="Takezawa D."/>
            <person name="Tomogane H."/>
            <person name="Tsuzuki M."/>
            <person name="Ueda T."/>
            <person name="Umeda M."/>
            <person name="Ward J.M."/>
            <person name="Watanabe Y."/>
            <person name="Yazaki K."/>
            <person name="Yokoyama R."/>
            <person name="Yoshitake Y."/>
            <person name="Yotsui I."/>
            <person name="Zachgo S."/>
            <person name="Schmutz J."/>
        </authorList>
    </citation>
    <scope>NUCLEOTIDE SEQUENCE [LARGE SCALE GENOMIC DNA]</scope>
    <source>
        <strain evidence="8">Tak-1</strain>
    </source>
</reference>
<comment type="similarity">
    <text evidence="2">Belongs to the tyrosinase family.</text>
</comment>
<accession>A0A2R6WG95</accession>
<dbReference type="GO" id="GO:0046872">
    <property type="term" value="F:metal ion binding"/>
    <property type="evidence" value="ECO:0007669"/>
    <property type="project" value="UniProtKB-KW"/>
</dbReference>
<comment type="cofactor">
    <cofactor evidence="1">
        <name>Cu(2+)</name>
        <dbReference type="ChEBI" id="CHEBI:29036"/>
    </cofactor>
</comment>
<name>A0A2R6WG95_MARPO</name>
<keyword evidence="5" id="KW-0186">Copper</keyword>
<dbReference type="InterPro" id="IPR008922">
    <property type="entry name" value="Di-copper_centre_dom_sf"/>
</dbReference>
<dbReference type="Proteomes" id="UP000244005">
    <property type="component" value="Unassembled WGS sequence"/>
</dbReference>
<evidence type="ECO:0000256" key="2">
    <source>
        <dbReference type="ARBA" id="ARBA00009928"/>
    </source>
</evidence>
<evidence type="ECO:0000256" key="3">
    <source>
        <dbReference type="ARBA" id="ARBA00022723"/>
    </source>
</evidence>
<dbReference type="OrthoDB" id="6132182at2759"/>
<dbReference type="PROSITE" id="PS00497">
    <property type="entry name" value="TYROSINASE_1"/>
    <property type="match status" value="1"/>
</dbReference>
<dbReference type="OMA" id="IMHANVE"/>
<evidence type="ECO:0000259" key="6">
    <source>
        <dbReference type="PROSITE" id="PS00497"/>
    </source>
</evidence>
<feature type="domain" description="Tyrosinase copper-binding" evidence="6">
    <location>
        <begin position="186"/>
        <end position="203"/>
    </location>
</feature>
<keyword evidence="3" id="KW-0479">Metal-binding</keyword>
<dbReference type="InterPro" id="IPR022739">
    <property type="entry name" value="Polyphenol_oxidase_cen"/>
</dbReference>
<dbReference type="InterPro" id="IPR002227">
    <property type="entry name" value="Tyrosinase_Cu-bd"/>
</dbReference>
<dbReference type="EMBL" id="KZ772766">
    <property type="protein sequence ID" value="PTQ32866.1"/>
    <property type="molecule type" value="Genomic_DNA"/>
</dbReference>
<protein>
    <recommendedName>
        <fullName evidence="6">Tyrosinase copper-binding domain-containing protein</fullName>
    </recommendedName>
</protein>
<evidence type="ECO:0000256" key="4">
    <source>
        <dbReference type="ARBA" id="ARBA00023002"/>
    </source>
</evidence>
<dbReference type="PANTHER" id="PTHR11474">
    <property type="entry name" value="TYROSINASE FAMILY MEMBER"/>
    <property type="match status" value="1"/>
</dbReference>
<organism evidence="7 8">
    <name type="scientific">Marchantia polymorpha</name>
    <name type="common">Common liverwort</name>
    <name type="synonym">Marchantia aquatica</name>
    <dbReference type="NCBI Taxonomy" id="3197"/>
    <lineage>
        <taxon>Eukaryota</taxon>
        <taxon>Viridiplantae</taxon>
        <taxon>Streptophyta</taxon>
        <taxon>Embryophyta</taxon>
        <taxon>Marchantiophyta</taxon>
        <taxon>Marchantiopsida</taxon>
        <taxon>Marchantiidae</taxon>
        <taxon>Marchantiales</taxon>
        <taxon>Marchantiaceae</taxon>
        <taxon>Marchantia</taxon>
    </lineage>
</organism>
<dbReference type="Pfam" id="PF12142">
    <property type="entry name" value="PPO1_DWL"/>
    <property type="match status" value="1"/>
</dbReference>
<evidence type="ECO:0000256" key="1">
    <source>
        <dbReference type="ARBA" id="ARBA00001973"/>
    </source>
</evidence>
<evidence type="ECO:0000313" key="8">
    <source>
        <dbReference type="Proteomes" id="UP000244005"/>
    </source>
</evidence>
<dbReference type="GO" id="GO:0004097">
    <property type="term" value="F:catechol oxidase activity"/>
    <property type="evidence" value="ECO:0007669"/>
    <property type="project" value="InterPro"/>
</dbReference>
<proteinExistence type="inferred from homology"/>
<dbReference type="AlphaFoldDB" id="A0A2R6WG95"/>
<dbReference type="Gramene" id="Mp2g17720.1">
    <property type="protein sequence ID" value="Mp2g17720.1.cds1"/>
    <property type="gene ID" value="Mp2g17720"/>
</dbReference>
<sequence length="443" mass="50579">MRLCNLLVISTDVHLAAELIEKNCHFCTWSQGTNNTLVHTCIYSMRVASKNTMLSIRFLLCCFGAVASVQSAPITITRETFAACRPGSWANIPVECCPPKTIEGPIVDFKPDFHPSKPLRVRKALQCLAGEELEIYTQKLYKGYALMRALPDSDPRSFMRQNQIHCAYGTGSFVQDGSTNLTMDIHLNWFFLPWHRLFVYFHERILQKLLNDADFSLHFWNFDNSEEADGDGDGCYKAGHFVPPVYADLEAPTFERNRTSRAFDPANPVYLDLLSTDPRLGQPVFHNYTVEEAVRGNKRIMHRAVAQVHDVVAFVGRPRRVGDPQILDASDGAGTLEWWPHITLHNWVGGFMFQTQTAPLDPIFYIMHANVERLWKVWRSLSPANVDPADPDFLDAAFLLWDENAVLRRIRVRDVLHTEALGYTYEKVNDASWIFFDNSTYDP</sequence>
<evidence type="ECO:0000256" key="5">
    <source>
        <dbReference type="ARBA" id="ARBA00023008"/>
    </source>
</evidence>
<dbReference type="PANTHER" id="PTHR11474:SF76">
    <property type="entry name" value="SHKT DOMAIN-CONTAINING PROTEIN"/>
    <property type="match status" value="1"/>
</dbReference>